<keyword evidence="3" id="KW-0269">Exonuclease</keyword>
<dbReference type="Pfam" id="PF03372">
    <property type="entry name" value="Exo_endo_phos"/>
    <property type="match status" value="1"/>
</dbReference>
<dbReference type="EMBL" id="JACIJS010000001">
    <property type="protein sequence ID" value="MBB5514257.1"/>
    <property type="molecule type" value="Genomic_DNA"/>
</dbReference>
<dbReference type="InterPro" id="IPR005135">
    <property type="entry name" value="Endo/exonuclease/phosphatase"/>
</dbReference>
<feature type="region of interest" description="Disordered" evidence="1">
    <location>
        <begin position="284"/>
        <end position="306"/>
    </location>
</feature>
<protein>
    <submittedName>
        <fullName evidence="3">Endonuclease/exonuclease/phosphatase family metal-dependent hydrolase</fullName>
    </submittedName>
</protein>
<gene>
    <name evidence="3" type="ORF">FHS89_000255</name>
</gene>
<dbReference type="GO" id="GO:0004527">
    <property type="term" value="F:exonuclease activity"/>
    <property type="evidence" value="ECO:0007669"/>
    <property type="project" value="UniProtKB-KW"/>
</dbReference>
<comment type="caution">
    <text evidence="3">The sequence shown here is derived from an EMBL/GenBank/DDBJ whole genome shotgun (WGS) entry which is preliminary data.</text>
</comment>
<dbReference type="Gene3D" id="3.60.10.10">
    <property type="entry name" value="Endonuclease/exonuclease/phosphatase"/>
    <property type="match status" value="1"/>
</dbReference>
<proteinExistence type="predicted"/>
<evidence type="ECO:0000313" key="3">
    <source>
        <dbReference type="EMBL" id="MBB5514257.1"/>
    </source>
</evidence>
<dbReference type="RefSeq" id="WP_246413503.1">
    <property type="nucleotide sequence ID" value="NZ_JACIJS010000001.1"/>
</dbReference>
<evidence type="ECO:0000256" key="1">
    <source>
        <dbReference type="SAM" id="MobiDB-lite"/>
    </source>
</evidence>
<dbReference type="SUPFAM" id="SSF56219">
    <property type="entry name" value="DNase I-like"/>
    <property type="match status" value="1"/>
</dbReference>
<keyword evidence="3" id="KW-0378">Hydrolase</keyword>
<dbReference type="Proteomes" id="UP000553766">
    <property type="component" value="Unassembled WGS sequence"/>
</dbReference>
<reference evidence="3 4" key="1">
    <citation type="submission" date="2020-08" db="EMBL/GenBank/DDBJ databases">
        <title>Genomic Encyclopedia of Type Strains, Phase IV (KMG-IV): sequencing the most valuable type-strain genomes for metagenomic binning, comparative biology and taxonomic classification.</title>
        <authorList>
            <person name="Goeker M."/>
        </authorList>
    </citation>
    <scope>NUCLEOTIDE SEQUENCE [LARGE SCALE GENOMIC DNA]</scope>
    <source>
        <strain evidence="3 4">DSM 103377</strain>
    </source>
</reference>
<dbReference type="AlphaFoldDB" id="A0A840X0R7"/>
<organism evidence="3 4">
    <name type="scientific">Rubricella aquisinus</name>
    <dbReference type="NCBI Taxonomy" id="2028108"/>
    <lineage>
        <taxon>Bacteria</taxon>
        <taxon>Pseudomonadati</taxon>
        <taxon>Pseudomonadota</taxon>
        <taxon>Alphaproteobacteria</taxon>
        <taxon>Rhodobacterales</taxon>
        <taxon>Paracoccaceae</taxon>
        <taxon>Rubricella</taxon>
    </lineage>
</organism>
<dbReference type="GO" id="GO:0004519">
    <property type="term" value="F:endonuclease activity"/>
    <property type="evidence" value="ECO:0007669"/>
    <property type="project" value="UniProtKB-KW"/>
</dbReference>
<keyword evidence="4" id="KW-1185">Reference proteome</keyword>
<dbReference type="InterPro" id="IPR036691">
    <property type="entry name" value="Endo/exonu/phosph_ase_sf"/>
</dbReference>
<keyword evidence="3" id="KW-0255">Endonuclease</keyword>
<evidence type="ECO:0000313" key="4">
    <source>
        <dbReference type="Proteomes" id="UP000553766"/>
    </source>
</evidence>
<sequence>MPVTAQAETLRIATYNASLTRNGAGLMLAAIERGQDERLARVAAIIQTVRPDILLINELDHDPEGRALAALQTYLTTGRMGAEGITYAHVLTAPVNTGVLTGQDLDGDGHAFGPRDAQGFGRFPGQYGMAILSRYDISGFRSFQEVLWSDLPGAIPPEGVFAGQRLSSKSHWDVEVRVAGRPLHLLASHPTPPVFDGPEDFNGRRNHDETMFWVQYLSGQAFRDDQGQTTPAPTAPVLLLGDLNADPFDGDARRDALSALLSHPRLQDPTPMSDGAVAAARAQVGANAGHQGDPAQDTADWNDDRGPGNLRVDYVLPDARLTVLGSGVFWPAPGQPGADLLGEGRDQASDHRLVWVDIDWPG</sequence>
<keyword evidence="3" id="KW-0540">Nuclease</keyword>
<feature type="domain" description="Endonuclease/exonuclease/phosphatase" evidence="2">
    <location>
        <begin position="36"/>
        <end position="351"/>
    </location>
</feature>
<evidence type="ECO:0000259" key="2">
    <source>
        <dbReference type="Pfam" id="PF03372"/>
    </source>
</evidence>
<accession>A0A840X0R7</accession>
<name>A0A840X0R7_9RHOB</name>